<evidence type="ECO:0000313" key="7">
    <source>
        <dbReference type="EMBL" id="GAA4852544.1"/>
    </source>
</evidence>
<evidence type="ECO:0000256" key="4">
    <source>
        <dbReference type="ARBA" id="ARBA00022807"/>
    </source>
</evidence>
<keyword evidence="4" id="KW-0788">Thiol protease</keyword>
<dbReference type="PANTHER" id="PTHR47359:SF3">
    <property type="entry name" value="NLP_P60 DOMAIN-CONTAINING PROTEIN-RELATED"/>
    <property type="match status" value="1"/>
</dbReference>
<keyword evidence="5" id="KW-0175">Coiled coil</keyword>
<evidence type="ECO:0000313" key="8">
    <source>
        <dbReference type="Proteomes" id="UP001501752"/>
    </source>
</evidence>
<proteinExistence type="inferred from homology"/>
<dbReference type="Gene3D" id="3.90.1720.10">
    <property type="entry name" value="endopeptidase domain like (from Nostoc punctiforme)"/>
    <property type="match status" value="1"/>
</dbReference>
<sequence length="362" mass="38475">MASHKKPVGNRHRKPAPVRRTHALALTTAAGAAAVTGTLAPAAHAEPLAGPDLIAARIDEAYQQAEQATQQYDGTKDEIDTLQRQVTQLQDELARRTSEAEEARTRLGAVAAEQYRSGGFSAAMQLALSDDPQEFLERSARLGQAGQAEQEALRQFGRQQAAARDRAAEARARLADLAERQQRLAGQKAEVQRRLAETQTLLAGLDPVQRAAVARASRSGARALLDTGTGLDALTATALDALVPVTDARAAQAIAFARAQLGKPYVWGATGPDSYDCSGLVQAAWRSAGVSLPRTTWSQIAAAPRVTRDQLLPGDLVFFFSGISHVGLYTGNGRMIHAPHPGAPVRYESIDAMPFAGAVRPA</sequence>
<dbReference type="InterPro" id="IPR051794">
    <property type="entry name" value="PG_Endopeptidase_C40"/>
</dbReference>
<dbReference type="InterPro" id="IPR000064">
    <property type="entry name" value="NLP_P60_dom"/>
</dbReference>
<evidence type="ECO:0000256" key="3">
    <source>
        <dbReference type="ARBA" id="ARBA00022801"/>
    </source>
</evidence>
<dbReference type="RefSeq" id="WP_345697515.1">
    <property type="nucleotide sequence ID" value="NZ_BAABIS010000001.1"/>
</dbReference>
<dbReference type="Gene3D" id="6.10.250.3150">
    <property type="match status" value="1"/>
</dbReference>
<evidence type="ECO:0000259" key="6">
    <source>
        <dbReference type="PROSITE" id="PS51935"/>
    </source>
</evidence>
<dbReference type="PANTHER" id="PTHR47359">
    <property type="entry name" value="PEPTIDOGLYCAN DL-ENDOPEPTIDASE CWLO"/>
    <property type="match status" value="1"/>
</dbReference>
<dbReference type="EMBL" id="BAABIS010000001">
    <property type="protein sequence ID" value="GAA4852544.1"/>
    <property type="molecule type" value="Genomic_DNA"/>
</dbReference>
<protein>
    <submittedName>
        <fullName evidence="7">C40 family peptidase</fullName>
    </submittedName>
</protein>
<evidence type="ECO:0000256" key="5">
    <source>
        <dbReference type="SAM" id="Coils"/>
    </source>
</evidence>
<organism evidence="7 8">
    <name type="scientific">Kitasatospora terrestris</name>
    <dbReference type="NCBI Taxonomy" id="258051"/>
    <lineage>
        <taxon>Bacteria</taxon>
        <taxon>Bacillati</taxon>
        <taxon>Actinomycetota</taxon>
        <taxon>Actinomycetes</taxon>
        <taxon>Kitasatosporales</taxon>
        <taxon>Streptomycetaceae</taxon>
        <taxon>Kitasatospora</taxon>
    </lineage>
</organism>
<dbReference type="PROSITE" id="PS51318">
    <property type="entry name" value="TAT"/>
    <property type="match status" value="1"/>
</dbReference>
<evidence type="ECO:0000256" key="2">
    <source>
        <dbReference type="ARBA" id="ARBA00022670"/>
    </source>
</evidence>
<accession>A0ABP9DM92</accession>
<dbReference type="PROSITE" id="PS51935">
    <property type="entry name" value="NLPC_P60"/>
    <property type="match status" value="1"/>
</dbReference>
<dbReference type="InterPro" id="IPR006311">
    <property type="entry name" value="TAT_signal"/>
</dbReference>
<dbReference type="Proteomes" id="UP001501752">
    <property type="component" value="Unassembled WGS sequence"/>
</dbReference>
<keyword evidence="3" id="KW-0378">Hydrolase</keyword>
<feature type="coiled-coil region" evidence="5">
    <location>
        <begin position="58"/>
        <end position="106"/>
    </location>
</feature>
<comment type="caution">
    <text evidence="7">The sequence shown here is derived from an EMBL/GenBank/DDBJ whole genome shotgun (WGS) entry which is preliminary data.</text>
</comment>
<dbReference type="Pfam" id="PF00877">
    <property type="entry name" value="NLPC_P60"/>
    <property type="match status" value="1"/>
</dbReference>
<feature type="domain" description="NlpC/P60" evidence="6">
    <location>
        <begin position="247"/>
        <end position="362"/>
    </location>
</feature>
<reference evidence="8" key="1">
    <citation type="journal article" date="2019" name="Int. J. Syst. Evol. Microbiol.">
        <title>The Global Catalogue of Microorganisms (GCM) 10K type strain sequencing project: providing services to taxonomists for standard genome sequencing and annotation.</title>
        <authorList>
            <consortium name="The Broad Institute Genomics Platform"/>
            <consortium name="The Broad Institute Genome Sequencing Center for Infectious Disease"/>
            <person name="Wu L."/>
            <person name="Ma J."/>
        </authorList>
    </citation>
    <scope>NUCLEOTIDE SEQUENCE [LARGE SCALE GENOMIC DNA]</scope>
    <source>
        <strain evidence="8">JCM 13006</strain>
    </source>
</reference>
<name>A0ABP9DM92_9ACTN</name>
<comment type="similarity">
    <text evidence="1">Belongs to the peptidase C40 family.</text>
</comment>
<feature type="coiled-coil region" evidence="5">
    <location>
        <begin position="160"/>
        <end position="194"/>
    </location>
</feature>
<keyword evidence="8" id="KW-1185">Reference proteome</keyword>
<evidence type="ECO:0000256" key="1">
    <source>
        <dbReference type="ARBA" id="ARBA00007074"/>
    </source>
</evidence>
<dbReference type="InterPro" id="IPR038765">
    <property type="entry name" value="Papain-like_cys_pep_sf"/>
</dbReference>
<keyword evidence="2" id="KW-0645">Protease</keyword>
<dbReference type="SUPFAM" id="SSF54001">
    <property type="entry name" value="Cysteine proteinases"/>
    <property type="match status" value="1"/>
</dbReference>
<gene>
    <name evidence="7" type="ORF">GCM10023235_32070</name>
</gene>